<keyword evidence="1" id="KW-0472">Membrane</keyword>
<dbReference type="eggNOG" id="ENOG503333A">
    <property type="taxonomic scope" value="Bacteria"/>
</dbReference>
<keyword evidence="1" id="KW-0812">Transmembrane</keyword>
<keyword evidence="1" id="KW-1133">Transmembrane helix</keyword>
<dbReference type="KEGG" id="bco:Bcell_1161"/>
<sequence length="251" mass="28914">MRRLFEFYLLFIKIVVTNKVAFLWTLIFPIIYILLFSRITLSNGFDDNSFIETIAMFFSYIIFVVSINASLSLISLRETGFLKMFFFITGSKIPIVFGQILAQLCFLYINIIIVSLVFFFLSGENLYSLLQLGLLVVTITFIPISLFNLWITTLPIKNESIIPIMNIAVFPLIIIAFSVNYTDYLILDFFISFNPVKFIHNITIFIANNIGITSVGNKNANNFFIINTITYTLIGLLMLRYFKIISVVKRN</sequence>
<evidence type="ECO:0000256" key="1">
    <source>
        <dbReference type="SAM" id="Phobius"/>
    </source>
</evidence>
<accession>E6TR51</accession>
<feature type="transmembrane region" description="Helical" evidence="1">
    <location>
        <begin position="223"/>
        <end position="242"/>
    </location>
</feature>
<proteinExistence type="predicted"/>
<dbReference type="RefSeq" id="WP_013487768.1">
    <property type="nucleotide sequence ID" value="NC_014829.1"/>
</dbReference>
<feature type="transmembrane region" description="Helical" evidence="1">
    <location>
        <begin position="161"/>
        <end position="181"/>
    </location>
</feature>
<feature type="transmembrane region" description="Helical" evidence="1">
    <location>
        <begin position="53"/>
        <end position="74"/>
    </location>
</feature>
<evidence type="ECO:0000313" key="2">
    <source>
        <dbReference type="EMBL" id="ADU29427.1"/>
    </source>
</evidence>
<gene>
    <name evidence="2" type="ordered locus">Bcell_1161</name>
</gene>
<feature type="transmembrane region" description="Helical" evidence="1">
    <location>
        <begin position="21"/>
        <end position="41"/>
    </location>
</feature>
<dbReference type="Proteomes" id="UP000001401">
    <property type="component" value="Chromosome"/>
</dbReference>
<organism evidence="2 3">
    <name type="scientific">Evansella cellulosilytica (strain ATCC 21833 / DSM 2522 / FERM P-1141 / JCM 9156 / N-4)</name>
    <name type="common">Bacillus cellulosilyticus</name>
    <dbReference type="NCBI Taxonomy" id="649639"/>
    <lineage>
        <taxon>Bacteria</taxon>
        <taxon>Bacillati</taxon>
        <taxon>Bacillota</taxon>
        <taxon>Bacilli</taxon>
        <taxon>Bacillales</taxon>
        <taxon>Bacillaceae</taxon>
        <taxon>Evansella</taxon>
    </lineage>
</organism>
<dbReference type="OrthoDB" id="2665476at2"/>
<dbReference type="HOGENOM" id="CLU_096422_1_0_9"/>
<feature type="transmembrane region" description="Helical" evidence="1">
    <location>
        <begin position="127"/>
        <end position="149"/>
    </location>
</feature>
<reference evidence="2" key="1">
    <citation type="submission" date="2010-12" db="EMBL/GenBank/DDBJ databases">
        <title>Complete sequence of Bacillus cellulosilyticus DSM 2522.</title>
        <authorList>
            <consortium name="US DOE Joint Genome Institute"/>
            <person name="Lucas S."/>
            <person name="Copeland A."/>
            <person name="Lapidus A."/>
            <person name="Cheng J.-F."/>
            <person name="Bruce D."/>
            <person name="Goodwin L."/>
            <person name="Pitluck S."/>
            <person name="Chertkov O."/>
            <person name="Detter J.C."/>
            <person name="Han C."/>
            <person name="Tapia R."/>
            <person name="Land M."/>
            <person name="Hauser L."/>
            <person name="Jeffries C."/>
            <person name="Kyrpides N."/>
            <person name="Ivanova N."/>
            <person name="Mikhailova N."/>
            <person name="Brumm P."/>
            <person name="Mead D."/>
            <person name="Woyke T."/>
        </authorList>
    </citation>
    <scope>NUCLEOTIDE SEQUENCE [LARGE SCALE GENOMIC DNA]</scope>
    <source>
        <strain evidence="2">DSM 2522</strain>
    </source>
</reference>
<name>E6TR51_EVAC2</name>
<keyword evidence="3" id="KW-1185">Reference proteome</keyword>
<dbReference type="EMBL" id="CP002394">
    <property type="protein sequence ID" value="ADU29427.1"/>
    <property type="molecule type" value="Genomic_DNA"/>
</dbReference>
<evidence type="ECO:0000313" key="3">
    <source>
        <dbReference type="Proteomes" id="UP000001401"/>
    </source>
</evidence>
<dbReference type="AlphaFoldDB" id="E6TR51"/>
<evidence type="ECO:0008006" key="4">
    <source>
        <dbReference type="Google" id="ProtNLM"/>
    </source>
</evidence>
<protein>
    <recommendedName>
        <fullName evidence="4">ABC-2 type transporter domain-containing protein</fullName>
    </recommendedName>
</protein>
<feature type="transmembrane region" description="Helical" evidence="1">
    <location>
        <begin position="95"/>
        <end position="121"/>
    </location>
</feature>